<organism evidence="1 2">
    <name type="scientific">Rheinheimera marina</name>
    <dbReference type="NCBI Taxonomy" id="1774958"/>
    <lineage>
        <taxon>Bacteria</taxon>
        <taxon>Pseudomonadati</taxon>
        <taxon>Pseudomonadota</taxon>
        <taxon>Gammaproteobacteria</taxon>
        <taxon>Chromatiales</taxon>
        <taxon>Chromatiaceae</taxon>
        <taxon>Rheinheimera</taxon>
    </lineage>
</organism>
<proteinExistence type="predicted"/>
<dbReference type="RefSeq" id="WP_377333572.1">
    <property type="nucleotide sequence ID" value="NZ_JBHSGB010000009.1"/>
</dbReference>
<name>A0ABV9JLP0_9GAMM</name>
<gene>
    <name evidence="1" type="ORF">ACFO3I_09165</name>
</gene>
<comment type="caution">
    <text evidence="1">The sequence shown here is derived from an EMBL/GenBank/DDBJ whole genome shotgun (WGS) entry which is preliminary data.</text>
</comment>
<evidence type="ECO:0000313" key="1">
    <source>
        <dbReference type="EMBL" id="MFC4655181.1"/>
    </source>
</evidence>
<reference evidence="2" key="1">
    <citation type="journal article" date="2019" name="Int. J. Syst. Evol. Microbiol.">
        <title>The Global Catalogue of Microorganisms (GCM) 10K type strain sequencing project: providing services to taxonomists for standard genome sequencing and annotation.</title>
        <authorList>
            <consortium name="The Broad Institute Genomics Platform"/>
            <consortium name="The Broad Institute Genome Sequencing Center for Infectious Disease"/>
            <person name="Wu L."/>
            <person name="Ma J."/>
        </authorList>
    </citation>
    <scope>NUCLEOTIDE SEQUENCE [LARGE SCALE GENOMIC DNA]</scope>
    <source>
        <strain evidence="2">DT28</strain>
    </source>
</reference>
<evidence type="ECO:0000313" key="2">
    <source>
        <dbReference type="Proteomes" id="UP001595962"/>
    </source>
</evidence>
<dbReference type="EMBL" id="JBHSGB010000009">
    <property type="protein sequence ID" value="MFC4655181.1"/>
    <property type="molecule type" value="Genomic_DNA"/>
</dbReference>
<protein>
    <submittedName>
        <fullName evidence="1">Uncharacterized protein</fullName>
    </submittedName>
</protein>
<sequence length="106" mass="13131">MLSRFIDLKSRQLVFYLSRFLRGHLPYRELHLFVWDTLEEWSQLRVYDLRPESFKEQVFWHLLYQIEYWSEPELRHNKLLRRELQYCLGFLYGHGELPLSCVGVRP</sequence>
<dbReference type="Proteomes" id="UP001595962">
    <property type="component" value="Unassembled WGS sequence"/>
</dbReference>
<keyword evidence="2" id="KW-1185">Reference proteome</keyword>
<accession>A0ABV9JLP0</accession>